<dbReference type="EMBL" id="JANJQO010000051">
    <property type="protein sequence ID" value="KAJ2982931.1"/>
    <property type="molecule type" value="Genomic_DNA"/>
</dbReference>
<keyword evidence="2" id="KW-1185">Reference proteome</keyword>
<protein>
    <submittedName>
        <fullName evidence="1">Uncharacterized protein</fullName>
    </submittedName>
</protein>
<reference evidence="1" key="1">
    <citation type="submission" date="2022-08" db="EMBL/GenBank/DDBJ databases">
        <title>Genome Sequence of Lecanicillium fungicola.</title>
        <authorList>
            <person name="Buettner E."/>
        </authorList>
    </citation>
    <scope>NUCLEOTIDE SEQUENCE</scope>
    <source>
        <strain evidence="1">Babe33</strain>
    </source>
</reference>
<dbReference type="Proteomes" id="UP001143910">
    <property type="component" value="Unassembled WGS sequence"/>
</dbReference>
<evidence type="ECO:0000313" key="2">
    <source>
        <dbReference type="Proteomes" id="UP001143910"/>
    </source>
</evidence>
<proteinExistence type="predicted"/>
<comment type="caution">
    <text evidence="1">The sequence shown here is derived from an EMBL/GenBank/DDBJ whole genome shotgun (WGS) entry which is preliminary data.</text>
</comment>
<organism evidence="1 2">
    <name type="scientific">Zarea fungicola</name>
    <dbReference type="NCBI Taxonomy" id="93591"/>
    <lineage>
        <taxon>Eukaryota</taxon>
        <taxon>Fungi</taxon>
        <taxon>Dikarya</taxon>
        <taxon>Ascomycota</taxon>
        <taxon>Pezizomycotina</taxon>
        <taxon>Sordariomycetes</taxon>
        <taxon>Hypocreomycetidae</taxon>
        <taxon>Hypocreales</taxon>
        <taxon>Cordycipitaceae</taxon>
        <taxon>Zarea</taxon>
    </lineage>
</organism>
<gene>
    <name evidence="1" type="ORF">NQ176_g1060</name>
</gene>
<sequence>MASRSHEVVLRAPEKVRSGFADCGLIDTAILEKLENGHGQQTNGVNTDNCNIGKLNSGCPPEPQWWGSGTHYANIPGEPFWQIPTYFNVVHCNGDSAGGDESWRIVYYVYFKKDTGHMSDWEGVVLRFIRGGGGWIRESAILEQDGHHPHVAWSQINDTFDDENDQGQFTNRNRNHPKFYFGKFHHSVHYDWYDGFKNTCPPSSADEFRNTDYQFWARDHLRHVSVLDPNWSWGAADSPRNMDVCGY</sequence>
<accession>A0ACC1NWR0</accession>
<name>A0ACC1NWR0_9HYPO</name>
<evidence type="ECO:0000313" key="1">
    <source>
        <dbReference type="EMBL" id="KAJ2982931.1"/>
    </source>
</evidence>